<feature type="signal peptide" evidence="1">
    <location>
        <begin position="1"/>
        <end position="25"/>
    </location>
</feature>
<keyword evidence="1" id="KW-0732">Signal</keyword>
<gene>
    <name evidence="2" type="ORF">EMH_0048600</name>
</gene>
<name>U6JV45_9EIME</name>
<feature type="chain" id="PRO_5004670895" evidence="1">
    <location>
        <begin position="26"/>
        <end position="251"/>
    </location>
</feature>
<evidence type="ECO:0000256" key="1">
    <source>
        <dbReference type="SAM" id="SignalP"/>
    </source>
</evidence>
<sequence length="251" mass="27290">MAPLYKAAAAFCLVGLSWLQSGANASTKYKFEVAELDEDAYLTVKLVRNGKISSKTNGVEKDDQLATTLQGKVESEHEDEQPTCASLITAEHKKIFYHTFDYEASPDYRKLFQEALKTGLDAIGTTYPTAWQDIWTKENARNLLHLLGASSTKVGCVLANCVKKDEPLPHAKSDPEAPTKSVLFCELAPPATANDAAFSEEYFNELIARKDELKSMTEEDLKDPIVTSSADVAVPSILTAGLVAILAAISA</sequence>
<dbReference type="Proteomes" id="UP000030744">
    <property type="component" value="Unassembled WGS sequence"/>
</dbReference>
<dbReference type="RefSeq" id="XP_013351873.1">
    <property type="nucleotide sequence ID" value="XM_013496419.1"/>
</dbReference>
<dbReference type="EMBL" id="HG681844">
    <property type="protein sequence ID" value="CDJ29304.1"/>
    <property type="molecule type" value="Genomic_DNA"/>
</dbReference>
<organism evidence="2 3">
    <name type="scientific">Eimeria mitis</name>
    <dbReference type="NCBI Taxonomy" id="44415"/>
    <lineage>
        <taxon>Eukaryota</taxon>
        <taxon>Sar</taxon>
        <taxon>Alveolata</taxon>
        <taxon>Apicomplexa</taxon>
        <taxon>Conoidasida</taxon>
        <taxon>Coccidia</taxon>
        <taxon>Eucoccidiorida</taxon>
        <taxon>Eimeriorina</taxon>
        <taxon>Eimeriidae</taxon>
        <taxon>Eimeria</taxon>
    </lineage>
</organism>
<dbReference type="OrthoDB" id="348012at2759"/>
<reference evidence="2" key="1">
    <citation type="submission" date="2013-10" db="EMBL/GenBank/DDBJ databases">
        <title>Genomic analysis of the causative agents of coccidiosis in chickens.</title>
        <authorList>
            <person name="Reid A.J."/>
            <person name="Blake D."/>
            <person name="Billington K."/>
            <person name="Browne H."/>
            <person name="Dunn M."/>
            <person name="Hung S."/>
            <person name="Kawahara F."/>
            <person name="Miranda-Saavedra D."/>
            <person name="Mourier T."/>
            <person name="Nagra H."/>
            <person name="Otto T.D."/>
            <person name="Rawlings N."/>
            <person name="Sanchez A."/>
            <person name="Sanders M."/>
            <person name="Subramaniam C."/>
            <person name="Tay Y."/>
            <person name="Dear P."/>
            <person name="Doerig C."/>
            <person name="Gruber A."/>
            <person name="Parkinson J."/>
            <person name="Shirley M."/>
            <person name="Wan K.L."/>
            <person name="Berriman M."/>
            <person name="Tomley F."/>
            <person name="Pain A."/>
        </authorList>
    </citation>
    <scope>NUCLEOTIDE SEQUENCE [LARGE SCALE GENOMIC DNA]</scope>
    <source>
        <strain evidence="2">Houghton</strain>
    </source>
</reference>
<evidence type="ECO:0000313" key="3">
    <source>
        <dbReference type="Proteomes" id="UP000030744"/>
    </source>
</evidence>
<dbReference type="VEuPathDB" id="ToxoDB:EMH_0048600"/>
<dbReference type="AlphaFoldDB" id="U6JV45"/>
<evidence type="ECO:0000313" key="2">
    <source>
        <dbReference type="EMBL" id="CDJ29304.1"/>
    </source>
</evidence>
<dbReference type="GeneID" id="25379546"/>
<protein>
    <submittedName>
        <fullName evidence="2">SAG family member</fullName>
    </submittedName>
</protein>
<proteinExistence type="predicted"/>
<accession>U6JV45</accession>
<keyword evidence="3" id="KW-1185">Reference proteome</keyword>
<reference evidence="2" key="2">
    <citation type="submission" date="2013-10" db="EMBL/GenBank/DDBJ databases">
        <authorList>
            <person name="Aslett M."/>
        </authorList>
    </citation>
    <scope>NUCLEOTIDE SEQUENCE [LARGE SCALE GENOMIC DNA]</scope>
    <source>
        <strain evidence="2">Houghton</strain>
    </source>
</reference>